<evidence type="ECO:0000256" key="1">
    <source>
        <dbReference type="ARBA" id="ARBA00001966"/>
    </source>
</evidence>
<dbReference type="PANTHER" id="PTHR43598:SF1">
    <property type="entry name" value="FORMATE DEHYDROGENASE-O MAJOR SUBUNIT"/>
    <property type="match status" value="1"/>
</dbReference>
<evidence type="ECO:0000256" key="4">
    <source>
        <dbReference type="ARBA" id="ARBA00022485"/>
    </source>
</evidence>
<dbReference type="Gene3D" id="3.30.2070.10">
    <property type="entry name" value="Formate dehydrogenase/DMSO reductase"/>
    <property type="match status" value="1"/>
</dbReference>
<dbReference type="SUPFAM" id="SSF53706">
    <property type="entry name" value="Formate dehydrogenase/DMSO reductase, domains 1-3"/>
    <property type="match status" value="1"/>
</dbReference>
<dbReference type="SUPFAM" id="SSF50692">
    <property type="entry name" value="ADC-like"/>
    <property type="match status" value="1"/>
</dbReference>
<keyword evidence="8" id="KW-0411">Iron-sulfur</keyword>
<evidence type="ECO:0000256" key="7">
    <source>
        <dbReference type="ARBA" id="ARBA00023004"/>
    </source>
</evidence>
<dbReference type="GO" id="GO:0009061">
    <property type="term" value="P:anaerobic respiration"/>
    <property type="evidence" value="ECO:0007669"/>
    <property type="project" value="TreeGrafter"/>
</dbReference>
<evidence type="ECO:0000256" key="2">
    <source>
        <dbReference type="ARBA" id="ARBA00004196"/>
    </source>
</evidence>
<dbReference type="Gene3D" id="2.40.40.20">
    <property type="match status" value="1"/>
</dbReference>
<dbReference type="Pfam" id="PF00384">
    <property type="entry name" value="Molybdopterin"/>
    <property type="match status" value="1"/>
</dbReference>
<dbReference type="GO" id="GO:0009055">
    <property type="term" value="F:electron transfer activity"/>
    <property type="evidence" value="ECO:0007669"/>
    <property type="project" value="TreeGrafter"/>
</dbReference>
<comment type="similarity">
    <text evidence="3">Belongs to the prokaryotic molybdopterin-containing oxidoreductase family.</text>
</comment>
<protein>
    <recommendedName>
        <fullName evidence="9">4Fe-4S Mo/W bis-MGD-type domain-containing protein</fullName>
    </recommendedName>
</protein>
<reference evidence="10" key="1">
    <citation type="submission" date="2018-05" db="EMBL/GenBank/DDBJ databases">
        <authorList>
            <person name="Lanie J.A."/>
            <person name="Ng W.-L."/>
            <person name="Kazmierczak K.M."/>
            <person name="Andrzejewski T.M."/>
            <person name="Davidsen T.M."/>
            <person name="Wayne K.J."/>
            <person name="Tettelin H."/>
            <person name="Glass J.I."/>
            <person name="Rusch D."/>
            <person name="Podicherti R."/>
            <person name="Tsui H.-C.T."/>
            <person name="Winkler M.E."/>
        </authorList>
    </citation>
    <scope>NUCLEOTIDE SEQUENCE</scope>
</reference>
<keyword evidence="7" id="KW-0408">Iron</keyword>
<comment type="subcellular location">
    <subcellularLocation>
        <location evidence="2">Cell envelope</location>
    </subcellularLocation>
</comment>
<comment type="cofactor">
    <cofactor evidence="1">
        <name>[4Fe-4S] cluster</name>
        <dbReference type="ChEBI" id="CHEBI:49883"/>
    </cofactor>
</comment>
<evidence type="ECO:0000256" key="8">
    <source>
        <dbReference type="ARBA" id="ARBA00023014"/>
    </source>
</evidence>
<dbReference type="GO" id="GO:0030313">
    <property type="term" value="C:cell envelope"/>
    <property type="evidence" value="ECO:0007669"/>
    <property type="project" value="UniProtKB-SubCell"/>
</dbReference>
<accession>A0A381R3X0</accession>
<dbReference type="Pfam" id="PF01568">
    <property type="entry name" value="Molydop_binding"/>
    <property type="match status" value="1"/>
</dbReference>
<sequence length="942" mass="106172">MTTDGTTAGLSSYPPEETWDHVESLDAAAWPTKVRRAHRLVPTTCFNCEANCGLLAWVDKETGRITKFEGNPVHPASRGRNCAKGPATINQVEDPERILYPMKRVGERGEGLWERISWDQALDDIGGRIGRAFREDRHHEVMYHVGRMGDDTYMERVLHSWGIDGHNSHTNICSSGARVGYASWMGFDRPSADFANAKVIFLISSHLEAGHYFNPHAQRIIEGQQNGATVICVDPRLSNTASKADHWFSAWPGTEAFLLLAIARLLVENDTWDQAFFERWVNWETFLREARPDLDPVFNNVGPALLDHYADYTPAAAARMCGIDEDRIRTVAGIIGDGLGAFASHTWRASSAGNEGGWMVARCLQFLNVLTGSVGTEGGTNANGWNKFIPVTPAHPEPQGRWNELQWPIEYPLSHHELSILLPHFLKAGRTTLDTYFTRVYNPLWTNPDGFTWMEVLRDPEKIGCHVALTPTWNESAWFADYVLPMGHASERHDVSSFETHNGRWIGFRQPVARRHRELDGEVFERTYEANPGEVWEEQEFWIDLSWRIDPDGSLGIRSQFESWENPGTPLTLDEYYTMLFERSVPGLPEAAEAEGLAPLEYMRRKGSFALPGDQVKVYERDVPEVDLVGADRDEDGVWRRPGTAGSYESLDDIAGHMPFIGDGSPAVDIDGQAKLGFPTPSKKLELFSETIRDWGWPEYALPAFIRSQVHWEDLDLTAGERILVPTFRIPTLIHTRSSNSQWLNEISHRHPLWLHPSDAEQLDIEENGLVRITTRIGHFVISAWRTEGIRPGVVAASHHMGRWRLEEEAARSWGAGKASIDRDDDGRWRLRREHGQAPYGSDDPDTGLIWWTDTGVHQNLTFPVQPDPISGMHCWLQRVTVAPAEVGDAYGDVVVDTEASHRVFEEWLAKTRPGPGPGGLRRPLWMARPVKPKATAYGYDS</sequence>
<dbReference type="GO" id="GO:0030151">
    <property type="term" value="F:molybdenum ion binding"/>
    <property type="evidence" value="ECO:0007669"/>
    <property type="project" value="TreeGrafter"/>
</dbReference>
<keyword evidence="4" id="KW-0004">4Fe-4S</keyword>
<dbReference type="InterPro" id="IPR006656">
    <property type="entry name" value="Mopterin_OxRdtase"/>
</dbReference>
<dbReference type="EMBL" id="UINC01001639">
    <property type="protein sequence ID" value="SUZ85538.1"/>
    <property type="molecule type" value="Genomic_DNA"/>
</dbReference>
<dbReference type="Gene3D" id="3.40.50.740">
    <property type="match status" value="1"/>
</dbReference>
<name>A0A381R3X0_9ZZZZ</name>
<proteinExistence type="inferred from homology"/>
<evidence type="ECO:0000256" key="5">
    <source>
        <dbReference type="ARBA" id="ARBA00022723"/>
    </source>
</evidence>
<feature type="domain" description="4Fe-4S Mo/W bis-MGD-type" evidence="9">
    <location>
        <begin position="38"/>
        <end position="96"/>
    </location>
</feature>
<dbReference type="GO" id="GO:0016491">
    <property type="term" value="F:oxidoreductase activity"/>
    <property type="evidence" value="ECO:0007669"/>
    <property type="project" value="UniProtKB-KW"/>
</dbReference>
<dbReference type="Gene3D" id="2.20.25.90">
    <property type="entry name" value="ADC-like domains"/>
    <property type="match status" value="1"/>
</dbReference>
<dbReference type="GO" id="GO:0051539">
    <property type="term" value="F:4 iron, 4 sulfur cluster binding"/>
    <property type="evidence" value="ECO:0007669"/>
    <property type="project" value="UniProtKB-KW"/>
</dbReference>
<keyword evidence="6" id="KW-0560">Oxidoreductase</keyword>
<dbReference type="InterPro" id="IPR006657">
    <property type="entry name" value="MoPterin_dinucl-bd_dom"/>
</dbReference>
<dbReference type="PROSITE" id="PS51669">
    <property type="entry name" value="4FE4S_MOW_BIS_MGD"/>
    <property type="match status" value="1"/>
</dbReference>
<dbReference type="InterPro" id="IPR009010">
    <property type="entry name" value="Asp_de-COase-like_dom_sf"/>
</dbReference>
<dbReference type="InterPro" id="IPR006963">
    <property type="entry name" value="Mopterin_OxRdtase_4Fe-4S_dom"/>
</dbReference>
<dbReference type="SMART" id="SM00926">
    <property type="entry name" value="Molybdop_Fe4S4"/>
    <property type="match status" value="1"/>
</dbReference>
<gene>
    <name evidence="10" type="ORF">METZ01_LOCUS38392</name>
</gene>
<evidence type="ECO:0000256" key="3">
    <source>
        <dbReference type="ARBA" id="ARBA00010312"/>
    </source>
</evidence>
<keyword evidence="5" id="KW-0479">Metal-binding</keyword>
<organism evidence="10">
    <name type="scientific">marine metagenome</name>
    <dbReference type="NCBI Taxonomy" id="408172"/>
    <lineage>
        <taxon>unclassified sequences</taxon>
        <taxon>metagenomes</taxon>
        <taxon>ecological metagenomes</taxon>
    </lineage>
</organism>
<evidence type="ECO:0000256" key="6">
    <source>
        <dbReference type="ARBA" id="ARBA00023002"/>
    </source>
</evidence>
<evidence type="ECO:0000313" key="10">
    <source>
        <dbReference type="EMBL" id="SUZ85538.1"/>
    </source>
</evidence>
<dbReference type="Gene3D" id="3.40.228.10">
    <property type="entry name" value="Dimethylsulfoxide Reductase, domain 2"/>
    <property type="match status" value="1"/>
</dbReference>
<dbReference type="Pfam" id="PF04879">
    <property type="entry name" value="Molybdop_Fe4S4"/>
    <property type="match status" value="1"/>
</dbReference>
<dbReference type="PANTHER" id="PTHR43598">
    <property type="entry name" value="TUNGSTEN-CONTAINING FORMYLMETHANOFURAN DEHYDROGENASE 2 SUBUNIT B"/>
    <property type="match status" value="1"/>
</dbReference>
<dbReference type="AlphaFoldDB" id="A0A381R3X0"/>
<dbReference type="GO" id="GO:0043546">
    <property type="term" value="F:molybdopterin cofactor binding"/>
    <property type="evidence" value="ECO:0007669"/>
    <property type="project" value="InterPro"/>
</dbReference>
<evidence type="ECO:0000259" key="9">
    <source>
        <dbReference type="PROSITE" id="PS51669"/>
    </source>
</evidence>